<dbReference type="InterPro" id="IPR011016">
    <property type="entry name" value="Znf_RING-CH"/>
</dbReference>
<reference evidence="13 14" key="1">
    <citation type="journal article" date="2015" name="Genome Biol. Evol.">
        <title>Comparative Genomics of a Bacterivorous Green Alga Reveals Evolutionary Causalities and Consequences of Phago-Mixotrophic Mode of Nutrition.</title>
        <authorList>
            <person name="Burns J.A."/>
            <person name="Paasch A."/>
            <person name="Narechania A."/>
            <person name="Kim E."/>
        </authorList>
    </citation>
    <scope>NUCLEOTIDE SEQUENCE [LARGE SCALE GENOMIC DNA]</scope>
    <source>
        <strain evidence="13 14">PLY_AMNH</strain>
    </source>
</reference>
<dbReference type="Proteomes" id="UP001190700">
    <property type="component" value="Unassembled WGS sequence"/>
</dbReference>
<comment type="subcellular location">
    <subcellularLocation>
        <location evidence="1">Membrane</location>
        <topology evidence="1">Multi-pass membrane protein</topology>
    </subcellularLocation>
</comment>
<dbReference type="GO" id="GO:0016740">
    <property type="term" value="F:transferase activity"/>
    <property type="evidence" value="ECO:0007669"/>
    <property type="project" value="UniProtKB-KW"/>
</dbReference>
<feature type="transmembrane region" description="Helical" evidence="11">
    <location>
        <begin position="204"/>
        <end position="233"/>
    </location>
</feature>
<feature type="transmembrane region" description="Helical" evidence="11">
    <location>
        <begin position="253"/>
        <end position="275"/>
    </location>
</feature>
<gene>
    <name evidence="13" type="ORF">CYMTET_49484</name>
</gene>
<evidence type="ECO:0000256" key="4">
    <source>
        <dbReference type="ARBA" id="ARBA00022723"/>
    </source>
</evidence>
<feature type="domain" description="RING-CH-type" evidence="12">
    <location>
        <begin position="81"/>
        <end position="147"/>
    </location>
</feature>
<keyword evidence="4" id="KW-0479">Metal-binding</keyword>
<evidence type="ECO:0000256" key="3">
    <source>
        <dbReference type="ARBA" id="ARBA00022692"/>
    </source>
</evidence>
<dbReference type="PANTHER" id="PTHR46065:SF3">
    <property type="entry name" value="FI20425P1"/>
    <property type="match status" value="1"/>
</dbReference>
<dbReference type="GO" id="GO:0008270">
    <property type="term" value="F:zinc ion binding"/>
    <property type="evidence" value="ECO:0007669"/>
    <property type="project" value="UniProtKB-KW"/>
</dbReference>
<dbReference type="Pfam" id="PF12906">
    <property type="entry name" value="RINGv"/>
    <property type="match status" value="1"/>
</dbReference>
<evidence type="ECO:0000256" key="7">
    <source>
        <dbReference type="ARBA" id="ARBA00022833"/>
    </source>
</evidence>
<evidence type="ECO:0000256" key="5">
    <source>
        <dbReference type="ARBA" id="ARBA00022771"/>
    </source>
</evidence>
<keyword evidence="3 11" id="KW-0812">Transmembrane</keyword>
<dbReference type="AlphaFoldDB" id="A0AAE0BRG0"/>
<evidence type="ECO:0000256" key="11">
    <source>
        <dbReference type="SAM" id="Phobius"/>
    </source>
</evidence>
<feature type="compositionally biased region" description="Low complexity" evidence="10">
    <location>
        <begin position="59"/>
        <end position="73"/>
    </location>
</feature>
<evidence type="ECO:0000256" key="10">
    <source>
        <dbReference type="SAM" id="MobiDB-lite"/>
    </source>
</evidence>
<keyword evidence="9 11" id="KW-0472">Membrane</keyword>
<dbReference type="SUPFAM" id="SSF57850">
    <property type="entry name" value="RING/U-box"/>
    <property type="match status" value="1"/>
</dbReference>
<dbReference type="Gene3D" id="3.30.40.10">
    <property type="entry name" value="Zinc/RING finger domain, C3HC4 (zinc finger)"/>
    <property type="match status" value="1"/>
</dbReference>
<dbReference type="GO" id="GO:0016020">
    <property type="term" value="C:membrane"/>
    <property type="evidence" value="ECO:0007669"/>
    <property type="project" value="UniProtKB-SubCell"/>
</dbReference>
<dbReference type="InterPro" id="IPR013083">
    <property type="entry name" value="Znf_RING/FYVE/PHD"/>
</dbReference>
<organism evidence="13 14">
    <name type="scientific">Cymbomonas tetramitiformis</name>
    <dbReference type="NCBI Taxonomy" id="36881"/>
    <lineage>
        <taxon>Eukaryota</taxon>
        <taxon>Viridiplantae</taxon>
        <taxon>Chlorophyta</taxon>
        <taxon>Pyramimonadophyceae</taxon>
        <taxon>Pyramimonadales</taxon>
        <taxon>Pyramimonadaceae</taxon>
        <taxon>Cymbomonas</taxon>
    </lineage>
</organism>
<keyword evidence="7" id="KW-0862">Zinc</keyword>
<keyword evidence="14" id="KW-1185">Reference proteome</keyword>
<evidence type="ECO:0000313" key="14">
    <source>
        <dbReference type="Proteomes" id="UP001190700"/>
    </source>
</evidence>
<evidence type="ECO:0000256" key="8">
    <source>
        <dbReference type="ARBA" id="ARBA00022989"/>
    </source>
</evidence>
<evidence type="ECO:0000256" key="6">
    <source>
        <dbReference type="ARBA" id="ARBA00022786"/>
    </source>
</evidence>
<evidence type="ECO:0000256" key="1">
    <source>
        <dbReference type="ARBA" id="ARBA00004141"/>
    </source>
</evidence>
<sequence length="308" mass="34600">MESMGTAAAEMRRRSLLTRQRQIPDDDDQQEVARQARLRNLGLRASSSPRDAATEGECEGAPAGPTGAPAAATPREIPQLSAQVADCFCRICHTGENSDMGRLFSPCLCRGTVGKVHLQCLNSWRRLSSNPHSYYRCDQCLYDYNLQRADFATVIESPTVVTSVTLILLVVLVVLSPVVFHFLGLDLAEHFTQLVKWTPQWKGWVLYAPRVVAALDWLLCGCVVVGFSSFVILNVHNYRRDPQQFYRYVGPGILCYFAQYGAPILRVFVALGFGASYQHLYHWLHETAKQLCMKFGEIVLEVTEHQNE</sequence>
<evidence type="ECO:0000313" key="13">
    <source>
        <dbReference type="EMBL" id="KAK3240705.1"/>
    </source>
</evidence>
<proteinExistence type="predicted"/>
<accession>A0AAE0BRG0</accession>
<protein>
    <recommendedName>
        <fullName evidence="12">RING-CH-type domain-containing protein</fullName>
    </recommendedName>
</protein>
<feature type="transmembrane region" description="Helical" evidence="11">
    <location>
        <begin position="160"/>
        <end position="184"/>
    </location>
</feature>
<feature type="region of interest" description="Disordered" evidence="10">
    <location>
        <begin position="1"/>
        <end position="73"/>
    </location>
</feature>
<keyword evidence="5" id="KW-0863">Zinc-finger</keyword>
<dbReference type="EMBL" id="LGRX02033573">
    <property type="protein sequence ID" value="KAK3240705.1"/>
    <property type="molecule type" value="Genomic_DNA"/>
</dbReference>
<name>A0AAE0BRG0_9CHLO</name>
<evidence type="ECO:0000256" key="9">
    <source>
        <dbReference type="ARBA" id="ARBA00023136"/>
    </source>
</evidence>
<evidence type="ECO:0000256" key="2">
    <source>
        <dbReference type="ARBA" id="ARBA00022679"/>
    </source>
</evidence>
<keyword evidence="6" id="KW-0833">Ubl conjugation pathway</keyword>
<dbReference type="PROSITE" id="PS51292">
    <property type="entry name" value="ZF_RING_CH"/>
    <property type="match status" value="1"/>
</dbReference>
<dbReference type="CDD" id="cd16495">
    <property type="entry name" value="RING_CH-C4HC3_MARCH"/>
    <property type="match status" value="1"/>
</dbReference>
<evidence type="ECO:0000259" key="12">
    <source>
        <dbReference type="PROSITE" id="PS51292"/>
    </source>
</evidence>
<dbReference type="PANTHER" id="PTHR46065">
    <property type="entry name" value="E3 UBIQUITIN-PROTEIN LIGASE MARCH 2/3 FAMILY MEMBER"/>
    <property type="match status" value="1"/>
</dbReference>
<dbReference type="SMART" id="SM00744">
    <property type="entry name" value="RINGv"/>
    <property type="match status" value="1"/>
</dbReference>
<keyword evidence="8 11" id="KW-1133">Transmembrane helix</keyword>
<comment type="caution">
    <text evidence="13">The sequence shown here is derived from an EMBL/GenBank/DDBJ whole genome shotgun (WGS) entry which is preliminary data.</text>
</comment>
<keyword evidence="2" id="KW-0808">Transferase</keyword>